<gene>
    <name evidence="2" type="ORF">ACFOGJ_24440</name>
</gene>
<sequence length="211" mass="23807">MSSTLEDVRETAAHDTVGEGHAGFTDMAKSTRADWEVIGAHFKQLAAGLPDRVLGELGKLAGDYGGMRIDRLQHSLQTATRAHRDGRDEEYVVCALLHDMGDLLGTYNHPDIAAAVLKPFVSEQNHWIVEKHGIFQGYYFFHHIGLDRNMREQFRGHPWFAATAEFCEKYDSPAFDPEAEIMPLSAFEPMVRRLFAAPRNSIYLDAMREKA</sequence>
<dbReference type="EMBL" id="JBHRTR010000046">
    <property type="protein sequence ID" value="MFC3230420.1"/>
    <property type="molecule type" value="Genomic_DNA"/>
</dbReference>
<comment type="caution">
    <text evidence="2">The sequence shown here is derived from an EMBL/GenBank/DDBJ whole genome shotgun (WGS) entry which is preliminary data.</text>
</comment>
<accession>A0ABV7L787</accession>
<evidence type="ECO:0000256" key="1">
    <source>
        <dbReference type="SAM" id="MobiDB-lite"/>
    </source>
</evidence>
<name>A0ABV7L787_9PROT</name>
<dbReference type="Proteomes" id="UP001595528">
    <property type="component" value="Unassembled WGS sequence"/>
</dbReference>
<feature type="region of interest" description="Disordered" evidence="1">
    <location>
        <begin position="1"/>
        <end position="23"/>
    </location>
</feature>
<feature type="compositionally biased region" description="Basic and acidic residues" evidence="1">
    <location>
        <begin position="1"/>
        <end position="18"/>
    </location>
</feature>
<dbReference type="RefSeq" id="WP_379905577.1">
    <property type="nucleotide sequence ID" value="NZ_JBHRTR010000046.1"/>
</dbReference>
<organism evidence="2 3">
    <name type="scientific">Marinibaculum pumilum</name>
    <dbReference type="NCBI Taxonomy" id="1766165"/>
    <lineage>
        <taxon>Bacteria</taxon>
        <taxon>Pseudomonadati</taxon>
        <taxon>Pseudomonadota</taxon>
        <taxon>Alphaproteobacteria</taxon>
        <taxon>Rhodospirillales</taxon>
        <taxon>Rhodospirillaceae</taxon>
        <taxon>Marinibaculum</taxon>
    </lineage>
</organism>
<evidence type="ECO:0000313" key="3">
    <source>
        <dbReference type="Proteomes" id="UP001595528"/>
    </source>
</evidence>
<proteinExistence type="predicted"/>
<dbReference type="InterPro" id="IPR052567">
    <property type="entry name" value="OP_Dioxygenase"/>
</dbReference>
<protein>
    <submittedName>
        <fullName evidence="2">HD domain-containing protein</fullName>
    </submittedName>
</protein>
<dbReference type="Gene3D" id="1.10.3210.10">
    <property type="entry name" value="Hypothetical protein af1432"/>
    <property type="match status" value="1"/>
</dbReference>
<keyword evidence="3" id="KW-1185">Reference proteome</keyword>
<dbReference type="PANTHER" id="PTHR40202:SF1">
    <property type="entry name" value="HD DOMAIN-CONTAINING PROTEIN"/>
    <property type="match status" value="1"/>
</dbReference>
<evidence type="ECO:0000313" key="2">
    <source>
        <dbReference type="EMBL" id="MFC3230420.1"/>
    </source>
</evidence>
<dbReference type="PANTHER" id="PTHR40202">
    <property type="match status" value="1"/>
</dbReference>
<reference evidence="3" key="1">
    <citation type="journal article" date="2019" name="Int. J. Syst. Evol. Microbiol.">
        <title>The Global Catalogue of Microorganisms (GCM) 10K type strain sequencing project: providing services to taxonomists for standard genome sequencing and annotation.</title>
        <authorList>
            <consortium name="The Broad Institute Genomics Platform"/>
            <consortium name="The Broad Institute Genome Sequencing Center for Infectious Disease"/>
            <person name="Wu L."/>
            <person name="Ma J."/>
        </authorList>
    </citation>
    <scope>NUCLEOTIDE SEQUENCE [LARGE SCALE GENOMIC DNA]</scope>
    <source>
        <strain evidence="3">KCTC 42964</strain>
    </source>
</reference>
<dbReference type="SUPFAM" id="SSF109604">
    <property type="entry name" value="HD-domain/PDEase-like"/>
    <property type="match status" value="1"/>
</dbReference>